<accession>A0A8B4I7V4</accession>
<dbReference type="EMBL" id="LS483372">
    <property type="protein sequence ID" value="SQF91887.1"/>
    <property type="molecule type" value="Genomic_DNA"/>
</dbReference>
<protein>
    <submittedName>
        <fullName evidence="1">Uncharacterized protein</fullName>
    </submittedName>
</protein>
<sequence>MKAQSNTQTAVKKSPAKKQVRCKATGCSNRFRPAHASTIYCSEACKSLNKNVSRRKEFTIPRSNHFFLFLTREAQRAGTLAIFDTLVGSVDNLVDLYNVVKFRMTANVMSGKDSFHICHVAPTKHETVLGLMNAENLIVAPAYLNRRHSNTHSNNAGVFMYRTDILPKLYVASDEAGVLDRIFDFIGTETIIAFSKKAKLTESRRQASLAKLEKLVDRGNKDHDKFAAILDDSTSKTPEIIAAVEAIQSREEFKPMMKGQKLSDSAMMIKELIRHADFRCELEEFASIAREYTRGDFAHIGLSRDAQNTLFDLMHGMVSENDAMDNEIDCLKFELRAPLRAAEARQQDTLARNQERLAAKAQEAVQSLLVDAEQHVKRMTSTATFFAGFGDDCADFCYMPETETERTSRIEAQIVRMASEAYGYNALIGGANFCDLSDRAEHIFA</sequence>
<evidence type="ECO:0000313" key="1">
    <source>
        <dbReference type="EMBL" id="SQF91887.1"/>
    </source>
</evidence>
<organism evidence="1 2">
    <name type="scientific">Pseudomonas fluorescens</name>
    <dbReference type="NCBI Taxonomy" id="294"/>
    <lineage>
        <taxon>Bacteria</taxon>
        <taxon>Pseudomonadati</taxon>
        <taxon>Pseudomonadota</taxon>
        <taxon>Gammaproteobacteria</taxon>
        <taxon>Pseudomonadales</taxon>
        <taxon>Pseudomonadaceae</taxon>
        <taxon>Pseudomonas</taxon>
    </lineage>
</organism>
<dbReference type="GeneID" id="61639200"/>
<reference evidence="1 2" key="1">
    <citation type="submission" date="2018-06" db="EMBL/GenBank/DDBJ databases">
        <authorList>
            <consortium name="Pathogen Informatics"/>
            <person name="Doyle S."/>
        </authorList>
    </citation>
    <scope>NUCLEOTIDE SEQUENCE [LARGE SCALE GENOMIC DNA]</scope>
    <source>
        <strain evidence="1 2">NCTC10038</strain>
    </source>
</reference>
<dbReference type="RefSeq" id="WP_096236931.1">
    <property type="nucleotide sequence ID" value="NZ_CBCRXZ010000002.1"/>
</dbReference>
<proteinExistence type="predicted"/>
<dbReference type="AlphaFoldDB" id="A0A8B4I7V4"/>
<name>A0A8B4I7V4_PSEFL</name>
<evidence type="ECO:0000313" key="2">
    <source>
        <dbReference type="Proteomes" id="UP000248640"/>
    </source>
</evidence>
<dbReference type="Proteomes" id="UP000248640">
    <property type="component" value="Chromosome 1"/>
</dbReference>
<gene>
    <name evidence="1" type="ORF">NCTC10038_03315</name>
</gene>